<name>A0ABS0B3Y0_9GAMM</name>
<dbReference type="PANTHER" id="PTHR48104:SF30">
    <property type="entry name" value="METACASPASE-1"/>
    <property type="match status" value="1"/>
</dbReference>
<dbReference type="PANTHER" id="PTHR48104">
    <property type="entry name" value="METACASPASE-4"/>
    <property type="match status" value="1"/>
</dbReference>
<protein>
    <submittedName>
        <fullName evidence="2">Caspase family protein</fullName>
    </submittedName>
</protein>
<dbReference type="InterPro" id="IPR011600">
    <property type="entry name" value="Pept_C14_caspase"/>
</dbReference>
<dbReference type="EMBL" id="JADLZT010000002">
    <property type="protein sequence ID" value="MBF6023214.1"/>
    <property type="molecule type" value="Genomic_DNA"/>
</dbReference>
<keyword evidence="3" id="KW-1185">Reference proteome</keyword>
<dbReference type="Proteomes" id="UP001429984">
    <property type="component" value="Unassembled WGS sequence"/>
</dbReference>
<evidence type="ECO:0000259" key="1">
    <source>
        <dbReference type="Pfam" id="PF00656"/>
    </source>
</evidence>
<dbReference type="Gene3D" id="3.40.50.1460">
    <property type="match status" value="1"/>
</dbReference>
<accession>A0ABS0B3Y0</accession>
<organism evidence="2 3">
    <name type="scientific">Lysobacter niastensis</name>
    <dbReference type="NCBI Taxonomy" id="380629"/>
    <lineage>
        <taxon>Bacteria</taxon>
        <taxon>Pseudomonadati</taxon>
        <taxon>Pseudomonadota</taxon>
        <taxon>Gammaproteobacteria</taxon>
        <taxon>Lysobacterales</taxon>
        <taxon>Lysobacteraceae</taxon>
        <taxon>Lysobacter</taxon>
    </lineage>
</organism>
<dbReference type="InterPro" id="IPR029030">
    <property type="entry name" value="Caspase-like_dom_sf"/>
</dbReference>
<dbReference type="SUPFAM" id="SSF52129">
    <property type="entry name" value="Caspase-like"/>
    <property type="match status" value="1"/>
</dbReference>
<feature type="domain" description="Peptidase C14 caspase" evidence="1">
    <location>
        <begin position="267"/>
        <end position="559"/>
    </location>
</feature>
<dbReference type="RefSeq" id="WP_194929807.1">
    <property type="nucleotide sequence ID" value="NZ_JADLZT010000002.1"/>
</dbReference>
<proteinExistence type="predicted"/>
<evidence type="ECO:0000313" key="3">
    <source>
        <dbReference type="Proteomes" id="UP001429984"/>
    </source>
</evidence>
<comment type="caution">
    <text evidence="2">The sequence shown here is derived from an EMBL/GenBank/DDBJ whole genome shotgun (WGS) entry which is preliminary data.</text>
</comment>
<evidence type="ECO:0000313" key="2">
    <source>
        <dbReference type="EMBL" id="MBF6023214.1"/>
    </source>
</evidence>
<dbReference type="InterPro" id="IPR050452">
    <property type="entry name" value="Metacaspase"/>
</dbReference>
<sequence>MASVLKVLCVHGVGQHPVGGAWETEWADAIRSACATVDSSRTIDIQYCHYDDIFDKHNVTLGDCLEALACLVVNGVTAPFRTARGSDSSLRYTAGLTVKWIESGTFRKETRERLSERISAFKPHVVLGHSLGSLVAYDTFTHSDTSSLCNGRMFVSLGSQIGNPFVRGQYQAGRLSALPQAKFWYHLYNLHDSVFTARIRLTADNYRQIETTFDIPGAADHSAAEYLRHPQTAETVWFDLLNGETSRISRSMRKEHRVAGRVATPTHRALLVGINDYPNPKDRLAGCANDTFLMSAMLQEVGIPAEDIRVVLDKRATADNIRSRIDWLLDNCRPGDQRVLYYSGHGAQLADYGLGDRIDRVDEALVPYDFDWSRDHAITDDWLFERYTQLPYDSAFTIILDCCHSGGMAKGGPLRIRGLNPPDDVRHRRLRWNQEHKMWVERDLDIQKTRAKTVDETDMPLAGMTGRLGYAMPVRTQRIQAMRERRKELGHKGPYMPVLLYACGEQQSAYEYEHGATSHGAFTFALVKNWRESRRTGGMTAQELVRLTSKELEGLRYDQKASLAGPPSQLKRPLIR</sequence>
<gene>
    <name evidence="2" type="ORF">IU514_04135</name>
</gene>
<reference evidence="2 3" key="1">
    <citation type="submission" date="2020-11" db="EMBL/GenBank/DDBJ databases">
        <title>Draft Genome Sequence and Secondary Metabolite Biosynthetic Potential of the Lysobacter niastensis Type strain DSM 18481.</title>
        <authorList>
            <person name="Turrini P."/>
            <person name="Artuso I."/>
            <person name="Tescari M."/>
            <person name="Lugli G.A."/>
            <person name="Frangipani E."/>
            <person name="Ventura M."/>
            <person name="Visca P."/>
        </authorList>
    </citation>
    <scope>NUCLEOTIDE SEQUENCE [LARGE SCALE GENOMIC DNA]</scope>
    <source>
        <strain evidence="2 3">DSM 18481</strain>
    </source>
</reference>
<dbReference type="Pfam" id="PF00656">
    <property type="entry name" value="Peptidase_C14"/>
    <property type="match status" value="1"/>
</dbReference>